<comment type="caution">
    <text evidence="2">The sequence shown here is derived from an EMBL/GenBank/DDBJ whole genome shotgun (WGS) entry which is preliminary data.</text>
</comment>
<dbReference type="OrthoDB" id="4519119at2"/>
<sequence>MNLVEAPIGYANPDFYPDHDSRVRQLRADFAKYYQLQEIAPHALDEDTRTQYLAHAEGLAMRWGRHEQERFRRMWQARQAGVMGWQSGPQRARRIFDELARSREAGELPVDDELWDALVDARHVTGHGDGVVLASAQDADHRYPNLLPDTYTAATRDRPLAALLNPPEPDPRTAVERSLGAPRTGVSAATEKETDRVIAATDAALEAEEQAADLDTGYETRRMLLPREIRDAPITYRYTDTATWETRHAQLLRQVQDLAAEHANNTFDHHDSDHAVIHRLETLRQATSDAGRAALRAGIVYDDVERAYQAGRDGIYWSTEPSHARLGRLAQLTEQRDHALADAAALRHQIDTTHPEYGTAVDTGTDTGTTASAGRAQDSGEPVRTGAGADIGDAIGAALPEIADTSWAAAEPDAHAHSGPAPTAGPDMEVPP</sequence>
<evidence type="ECO:0000256" key="1">
    <source>
        <dbReference type="SAM" id="MobiDB-lite"/>
    </source>
</evidence>
<feature type="region of interest" description="Disordered" evidence="1">
    <location>
        <begin position="404"/>
        <end position="432"/>
    </location>
</feature>
<evidence type="ECO:0000313" key="3">
    <source>
        <dbReference type="Proteomes" id="UP000255355"/>
    </source>
</evidence>
<dbReference type="STRING" id="1210089.GCA_001613165_06060"/>
<protein>
    <submittedName>
        <fullName evidence="2">Uncharacterized protein</fullName>
    </submittedName>
</protein>
<name>A0A370GID5_9NOCA</name>
<reference evidence="2 3" key="1">
    <citation type="submission" date="2018-07" db="EMBL/GenBank/DDBJ databases">
        <title>Genomic Encyclopedia of Type Strains, Phase IV (KMG-IV): sequencing the most valuable type-strain genomes for metagenomic binning, comparative biology and taxonomic classification.</title>
        <authorList>
            <person name="Goeker M."/>
        </authorList>
    </citation>
    <scope>NUCLEOTIDE SEQUENCE [LARGE SCALE GENOMIC DNA]</scope>
    <source>
        <strain evidence="2 3">DSM 44952</strain>
    </source>
</reference>
<feature type="region of interest" description="Disordered" evidence="1">
    <location>
        <begin position="164"/>
        <end position="193"/>
    </location>
</feature>
<accession>A0A370GID5</accession>
<evidence type="ECO:0000313" key="2">
    <source>
        <dbReference type="EMBL" id="RDI43568.1"/>
    </source>
</evidence>
<dbReference type="RefSeq" id="WP_068027311.1">
    <property type="nucleotide sequence ID" value="NZ_QQAZ01000020.1"/>
</dbReference>
<dbReference type="EMBL" id="QQAZ01000020">
    <property type="protein sequence ID" value="RDI43568.1"/>
    <property type="molecule type" value="Genomic_DNA"/>
</dbReference>
<dbReference type="AlphaFoldDB" id="A0A370GID5"/>
<proteinExistence type="predicted"/>
<gene>
    <name evidence="2" type="ORF">DFR68_12035</name>
</gene>
<dbReference type="Proteomes" id="UP000255355">
    <property type="component" value="Unassembled WGS sequence"/>
</dbReference>
<feature type="region of interest" description="Disordered" evidence="1">
    <location>
        <begin position="355"/>
        <end position="389"/>
    </location>
</feature>
<keyword evidence="3" id="KW-1185">Reference proteome</keyword>
<organism evidence="2 3">
    <name type="scientific">Nocardia mexicana</name>
    <dbReference type="NCBI Taxonomy" id="279262"/>
    <lineage>
        <taxon>Bacteria</taxon>
        <taxon>Bacillati</taxon>
        <taxon>Actinomycetota</taxon>
        <taxon>Actinomycetes</taxon>
        <taxon>Mycobacteriales</taxon>
        <taxon>Nocardiaceae</taxon>
        <taxon>Nocardia</taxon>
    </lineage>
</organism>
<feature type="compositionally biased region" description="Low complexity" evidence="1">
    <location>
        <begin position="358"/>
        <end position="376"/>
    </location>
</feature>